<dbReference type="AlphaFoldDB" id="A0A939RTY9"/>
<dbReference type="PROSITE" id="PS00830">
    <property type="entry name" value="GREAB_2"/>
    <property type="match status" value="1"/>
</dbReference>
<dbReference type="SUPFAM" id="SSF46557">
    <property type="entry name" value="GreA transcript cleavage protein, N-terminal domain"/>
    <property type="match status" value="1"/>
</dbReference>
<keyword evidence="3 8" id="KW-0805">Transcription regulation</keyword>
<evidence type="ECO:0000256" key="3">
    <source>
        <dbReference type="ARBA" id="ARBA00023015"/>
    </source>
</evidence>
<name>A0A939RTY9_9CELL</name>
<keyword evidence="4 8" id="KW-0238">DNA-binding</keyword>
<dbReference type="Gene3D" id="3.10.50.30">
    <property type="entry name" value="Transcription elongation factor, GreA/GreB, C-terminal domain"/>
    <property type="match status" value="1"/>
</dbReference>
<protein>
    <recommendedName>
        <fullName evidence="2 8">Transcription elongation factor GreA</fullName>
    </recommendedName>
    <alternativeName>
        <fullName evidence="7 8">Transcript cleavage factor GreA</fullName>
    </alternativeName>
</protein>
<dbReference type="Pfam" id="PF03449">
    <property type="entry name" value="GreA_GreB_N"/>
    <property type="match status" value="1"/>
</dbReference>
<gene>
    <name evidence="8 12" type="primary">greA</name>
    <name evidence="12" type="ORF">J4G33_09025</name>
</gene>
<sequence>MTDDTRSAAPSRTSAGVTPHGTTVPGTGCRTARSTSTRRDFTEGSEGATVTDTSAVTWLTQEAHDRLTAELTELTTVGRSDIAAKIESARSEGDLKENGGYHAAREEQGKQEARIRQLEDLLRRAVVGEAPPDDGVVEPGMVVTATVAGDKMTFLVGSREVAEGTGLEVYSEKSPLGSAIIGRSAGEETSYEAPNGATIKVTIHEAKPFQL</sequence>
<keyword evidence="5 8" id="KW-0804">Transcription</keyword>
<dbReference type="NCBIfam" id="NF001262">
    <property type="entry name" value="PRK00226.1-3"/>
    <property type="match status" value="1"/>
</dbReference>
<dbReference type="InterPro" id="IPR022691">
    <property type="entry name" value="Tscrpt_elong_fac_GreA/B_N"/>
</dbReference>
<dbReference type="Pfam" id="PF01272">
    <property type="entry name" value="GreA_GreB"/>
    <property type="match status" value="1"/>
</dbReference>
<dbReference type="PROSITE" id="PS00829">
    <property type="entry name" value="GREAB_1"/>
    <property type="match status" value="1"/>
</dbReference>
<dbReference type="InterPro" id="IPR036805">
    <property type="entry name" value="Tscrpt_elong_fac_GreA/B_N_sf"/>
</dbReference>
<proteinExistence type="inferred from homology"/>
<dbReference type="Gene3D" id="1.10.287.180">
    <property type="entry name" value="Transcription elongation factor, GreA/GreB, N-terminal domain"/>
    <property type="match status" value="1"/>
</dbReference>
<evidence type="ECO:0000256" key="6">
    <source>
        <dbReference type="ARBA" id="ARBA00024916"/>
    </source>
</evidence>
<evidence type="ECO:0000256" key="9">
    <source>
        <dbReference type="SAM" id="MobiDB-lite"/>
    </source>
</evidence>
<feature type="region of interest" description="Disordered" evidence="9">
    <location>
        <begin position="1"/>
        <end position="49"/>
    </location>
</feature>
<evidence type="ECO:0000256" key="5">
    <source>
        <dbReference type="ARBA" id="ARBA00023163"/>
    </source>
</evidence>
<organism evidence="12 13">
    <name type="scientific">Actinotalea soli</name>
    <dbReference type="NCBI Taxonomy" id="2819234"/>
    <lineage>
        <taxon>Bacteria</taxon>
        <taxon>Bacillati</taxon>
        <taxon>Actinomycetota</taxon>
        <taxon>Actinomycetes</taxon>
        <taxon>Micrococcales</taxon>
        <taxon>Cellulomonadaceae</taxon>
        <taxon>Actinotalea</taxon>
    </lineage>
</organism>
<dbReference type="PANTHER" id="PTHR30437">
    <property type="entry name" value="TRANSCRIPTION ELONGATION FACTOR GREA"/>
    <property type="match status" value="1"/>
</dbReference>
<evidence type="ECO:0000256" key="7">
    <source>
        <dbReference type="ARBA" id="ARBA00030776"/>
    </source>
</evidence>
<evidence type="ECO:0000313" key="12">
    <source>
        <dbReference type="EMBL" id="MBO1751944.1"/>
    </source>
</evidence>
<evidence type="ECO:0000259" key="11">
    <source>
        <dbReference type="Pfam" id="PF03449"/>
    </source>
</evidence>
<feature type="domain" description="Transcription elongation factor GreA/GreB C-terminal" evidence="10">
    <location>
        <begin position="134"/>
        <end position="206"/>
    </location>
</feature>
<keyword evidence="12" id="KW-0648">Protein biosynthesis</keyword>
<dbReference type="GO" id="GO:0032784">
    <property type="term" value="P:regulation of DNA-templated transcription elongation"/>
    <property type="evidence" value="ECO:0007669"/>
    <property type="project" value="UniProtKB-UniRule"/>
</dbReference>
<dbReference type="InterPro" id="IPR036953">
    <property type="entry name" value="GreA/GreB_C_sf"/>
</dbReference>
<evidence type="ECO:0000313" key="13">
    <source>
        <dbReference type="Proteomes" id="UP000664209"/>
    </source>
</evidence>
<comment type="similarity">
    <text evidence="1 8">Belongs to the GreA/GreB family.</text>
</comment>
<dbReference type="InterPro" id="IPR018151">
    <property type="entry name" value="TF_GreA/GreB_CS"/>
</dbReference>
<evidence type="ECO:0000256" key="1">
    <source>
        <dbReference type="ARBA" id="ARBA00008213"/>
    </source>
</evidence>
<feature type="domain" description="Transcription elongation factor GreA/GreB N-terminal" evidence="11">
    <location>
        <begin position="58"/>
        <end position="127"/>
    </location>
</feature>
<dbReference type="GO" id="GO:0070063">
    <property type="term" value="F:RNA polymerase binding"/>
    <property type="evidence" value="ECO:0007669"/>
    <property type="project" value="InterPro"/>
</dbReference>
<dbReference type="InterPro" id="IPR001437">
    <property type="entry name" value="Tscrpt_elong_fac_GreA/B_C"/>
</dbReference>
<keyword evidence="13" id="KW-1185">Reference proteome</keyword>
<dbReference type="FunFam" id="1.10.287.180:FF:000001">
    <property type="entry name" value="Transcription elongation factor GreA"/>
    <property type="match status" value="1"/>
</dbReference>
<accession>A0A939RTY9</accession>
<feature type="compositionally biased region" description="Low complexity" evidence="9">
    <location>
        <begin position="16"/>
        <end position="28"/>
    </location>
</feature>
<dbReference type="HAMAP" id="MF_00105">
    <property type="entry name" value="GreA_GreB"/>
    <property type="match status" value="1"/>
</dbReference>
<evidence type="ECO:0000256" key="8">
    <source>
        <dbReference type="HAMAP-Rule" id="MF_00105"/>
    </source>
</evidence>
<feature type="region of interest" description="Disordered" evidence="9">
    <location>
        <begin position="91"/>
        <end position="111"/>
    </location>
</feature>
<dbReference type="GO" id="GO:0006354">
    <property type="term" value="P:DNA-templated transcription elongation"/>
    <property type="evidence" value="ECO:0007669"/>
    <property type="project" value="TreeGrafter"/>
</dbReference>
<comment type="caution">
    <text evidence="12">The sequence shown here is derived from an EMBL/GenBank/DDBJ whole genome shotgun (WGS) entry which is preliminary data.</text>
</comment>
<evidence type="ECO:0000256" key="2">
    <source>
        <dbReference type="ARBA" id="ARBA00013729"/>
    </source>
</evidence>
<evidence type="ECO:0000259" key="10">
    <source>
        <dbReference type="Pfam" id="PF01272"/>
    </source>
</evidence>
<dbReference type="EMBL" id="JAGEMK010000003">
    <property type="protein sequence ID" value="MBO1751944.1"/>
    <property type="molecule type" value="Genomic_DNA"/>
</dbReference>
<dbReference type="InterPro" id="IPR028624">
    <property type="entry name" value="Tscrpt_elong_fac_GreA/B"/>
</dbReference>
<dbReference type="GO" id="GO:0003746">
    <property type="term" value="F:translation elongation factor activity"/>
    <property type="evidence" value="ECO:0007669"/>
    <property type="project" value="UniProtKB-KW"/>
</dbReference>
<dbReference type="InterPro" id="IPR023459">
    <property type="entry name" value="Tscrpt_elong_fac_GreA/B_fam"/>
</dbReference>
<evidence type="ECO:0000256" key="4">
    <source>
        <dbReference type="ARBA" id="ARBA00023125"/>
    </source>
</evidence>
<dbReference type="SUPFAM" id="SSF54534">
    <property type="entry name" value="FKBP-like"/>
    <property type="match status" value="1"/>
</dbReference>
<dbReference type="Proteomes" id="UP000664209">
    <property type="component" value="Unassembled WGS sequence"/>
</dbReference>
<comment type="function">
    <text evidence="6 8">Necessary for efficient RNA polymerase transcription elongation past template-encoded arresting sites. The arresting sites in DNA have the property of trapping a certain fraction of elongating RNA polymerases that pass through, resulting in locked ternary complexes. Cleavage of the nascent transcript by cleavage factors such as GreA or GreB allows the resumption of elongation from the new 3'terminus. GreA releases sequences of 2 to 3 nucleotides.</text>
</comment>
<reference evidence="12" key="1">
    <citation type="submission" date="2021-03" db="EMBL/GenBank/DDBJ databases">
        <title>Actinotalea soli sp. nov., isolated from soil.</title>
        <authorList>
            <person name="Ping W."/>
            <person name="Zhang J."/>
        </authorList>
    </citation>
    <scope>NUCLEOTIDE SEQUENCE</scope>
    <source>
        <strain evidence="12">BY-33</strain>
    </source>
</reference>
<dbReference type="GO" id="GO:0003677">
    <property type="term" value="F:DNA binding"/>
    <property type="evidence" value="ECO:0007669"/>
    <property type="project" value="UniProtKB-UniRule"/>
</dbReference>
<dbReference type="PANTHER" id="PTHR30437:SF4">
    <property type="entry name" value="TRANSCRIPTION ELONGATION FACTOR GREA"/>
    <property type="match status" value="1"/>
</dbReference>
<keyword evidence="12" id="KW-0251">Elongation factor</keyword>